<sequence length="1105" mass="122455">MGRANSEPMHSPTWPKARAAPKTYSNDKLIMKSIVSFFIKNSIAGNILMVVILLFGFFGLKNMKSTFFPPAPEKFINIQAVLPGASPEEIEQGIVLKIEENLKGLTGIEQVNSVSSENAASVTVEINSSFDIDLVKQDVENAVNQISSFPAGMESLRIYKEENKNFTFSFALSGNVPLKTLKMEARQIEDELRATPIMSKVTLSGFPEEEIEVAFREEDLIRYGISFQQAAAAVQASNLEITGGSIKGQEEELLVRARNKGYYAEELKNIPVRNTADGGIIYLYQLADIEDKWADDPERSFMNGETSVVITIQNTDEEDLLTIADYMRNYVDEYNQQAGPIRATTIRDGSVTLQQRIDLLVENGVIGFILVLLALGFFLHWSIAFWVAAAIPISFAGMFIIGSSADLTINVVSLFGMILVIGILVDDGIVIGENIYAKYEQGMDRNQAALEGTMEVLPAVISAILTTVVAFSMFFFIEGRIGDIFGNMAFVVIMTLIFSLVEGMLILPGHLAHSRAMAREAKKTLFEQFFDRLIGGMDALMGWMRDRLFSPVLRLCLTGLQRSLPVAVLLGLMILSIAAVRGGLVKTTFFPFIERDNVDVTLTMPAGTREQTTNELLTYIEKKAWEVNEDYKAQREDGKDIIEKIERSLGPASYNGKLAITLMDGEQRATPVLEIQDAIRKKVGQLMGPESLSYGSSSVFGKPVSVAVLGDNLKDLDLAVEALKKELDAIEGLKDVLDDNQPGLREINVSLNDKGRQLGLNLQEVLAQVRGGFFGAEAQRLQRGRDEVRVWVRYKTEDRSNIGQLENMRIRFADGREFPLSEIANFKVERGVVSIKHLDGKREVKVEADIANKKVSVSDITTEIKEEIAPRLEAQFPSVEFSFEGQNKEQMKSANSIQQVLPIILILMFIIVALTFNSIGQAVIVFAMIPFGLIGVVWGHWFLDAPISFFSVLGIIALIGIMVNDALVLVSAYNGFIKEGLEPMQAAFEAGRSRFRAIVLTTLTTVLGLGPLMLETSFQAQFLIPMAISVAFGLLVATVVTLLLLPACLLLANRYKWLLAQFWTGEQFSPIEVEAAHKGRRNHFFLWLFGLVVIIAFLVLIKNLF</sequence>
<keyword evidence="2" id="KW-0472">Membrane</keyword>
<feature type="transmembrane region" description="Helical" evidence="2">
    <location>
        <begin position="414"/>
        <end position="436"/>
    </location>
</feature>
<keyword evidence="2" id="KW-1133">Transmembrane helix</keyword>
<dbReference type="SUPFAM" id="SSF82866">
    <property type="entry name" value="Multidrug efflux transporter AcrB transmembrane domain"/>
    <property type="match status" value="2"/>
</dbReference>
<name>H6L6W2_SAPGL</name>
<dbReference type="InterPro" id="IPR001036">
    <property type="entry name" value="Acrflvin-R"/>
</dbReference>
<evidence type="ECO:0000256" key="2">
    <source>
        <dbReference type="SAM" id="Phobius"/>
    </source>
</evidence>
<proteinExistence type="predicted"/>
<dbReference type="GO" id="GO:0005886">
    <property type="term" value="C:plasma membrane"/>
    <property type="evidence" value="ECO:0007669"/>
    <property type="project" value="TreeGrafter"/>
</dbReference>
<dbReference type="AlphaFoldDB" id="H6L6W2"/>
<feature type="transmembrane region" description="Helical" evidence="2">
    <location>
        <begin position="997"/>
        <end position="1014"/>
    </location>
</feature>
<dbReference type="STRING" id="984262.SGRA_3671"/>
<dbReference type="Gene3D" id="1.20.1640.10">
    <property type="entry name" value="Multidrug efflux transporter AcrB transmembrane domain"/>
    <property type="match status" value="2"/>
</dbReference>
<keyword evidence="2" id="KW-0812">Transmembrane</keyword>
<dbReference type="GO" id="GO:0042910">
    <property type="term" value="F:xenobiotic transmembrane transporter activity"/>
    <property type="evidence" value="ECO:0007669"/>
    <property type="project" value="TreeGrafter"/>
</dbReference>
<feature type="transmembrane region" description="Helical" evidence="2">
    <location>
        <begin position="359"/>
        <end position="377"/>
    </location>
</feature>
<feature type="transmembrane region" description="Helical" evidence="2">
    <location>
        <begin position="1084"/>
        <end position="1101"/>
    </location>
</feature>
<dbReference type="SUPFAM" id="SSF82714">
    <property type="entry name" value="Multidrug efflux transporter AcrB TolC docking domain, DN and DC subdomains"/>
    <property type="match status" value="2"/>
</dbReference>
<dbReference type="Pfam" id="PF00873">
    <property type="entry name" value="ACR_tran"/>
    <property type="match status" value="1"/>
</dbReference>
<dbReference type="Gene3D" id="3.30.70.1320">
    <property type="entry name" value="Multidrug efflux transporter AcrB pore domain like"/>
    <property type="match status" value="1"/>
</dbReference>
<dbReference type="Gene3D" id="3.30.2090.10">
    <property type="entry name" value="Multidrug efflux transporter AcrB TolC docking domain, DN and DC subdomains"/>
    <property type="match status" value="2"/>
</dbReference>
<dbReference type="PANTHER" id="PTHR32063:SF33">
    <property type="entry name" value="RND SUPERFAMILY EFFLUX PUMP PERMEASE COMPONENT"/>
    <property type="match status" value="1"/>
</dbReference>
<feature type="transmembrane region" description="Helical" evidence="2">
    <location>
        <begin position="564"/>
        <end position="584"/>
    </location>
</feature>
<dbReference type="eggNOG" id="COG0841">
    <property type="taxonomic scope" value="Bacteria"/>
</dbReference>
<evidence type="ECO:0000313" key="4">
    <source>
        <dbReference type="Proteomes" id="UP000007519"/>
    </source>
</evidence>
<accession>H6L6W2</accession>
<feature type="transmembrane region" description="Helical" evidence="2">
    <location>
        <begin position="949"/>
        <end position="976"/>
    </location>
</feature>
<organism evidence="3 4">
    <name type="scientific">Saprospira grandis (strain Lewin)</name>
    <dbReference type="NCBI Taxonomy" id="984262"/>
    <lineage>
        <taxon>Bacteria</taxon>
        <taxon>Pseudomonadati</taxon>
        <taxon>Bacteroidota</taxon>
        <taxon>Saprospiria</taxon>
        <taxon>Saprospirales</taxon>
        <taxon>Saprospiraceae</taxon>
        <taxon>Saprospira</taxon>
    </lineage>
</organism>
<feature type="transmembrane region" description="Helical" evidence="2">
    <location>
        <begin position="456"/>
        <end position="477"/>
    </location>
</feature>
<feature type="transmembrane region" description="Helical" evidence="2">
    <location>
        <begin position="383"/>
        <end position="402"/>
    </location>
</feature>
<protein>
    <submittedName>
        <fullName evidence="3">Acriflavin resistance protein</fullName>
    </submittedName>
</protein>
<gene>
    <name evidence="3" type="ordered locus">SGRA_3671</name>
</gene>
<dbReference type="Gene3D" id="3.30.70.1440">
    <property type="entry name" value="Multidrug efflux transporter AcrB pore domain"/>
    <property type="match status" value="1"/>
</dbReference>
<dbReference type="Gene3D" id="3.30.70.1430">
    <property type="entry name" value="Multidrug efflux transporter AcrB pore domain"/>
    <property type="match status" value="2"/>
</dbReference>
<feature type="transmembrane region" description="Helical" evidence="2">
    <location>
        <begin position="37"/>
        <end position="60"/>
    </location>
</feature>
<evidence type="ECO:0000256" key="1">
    <source>
        <dbReference type="SAM" id="Coils"/>
    </source>
</evidence>
<feature type="transmembrane region" description="Helical" evidence="2">
    <location>
        <begin position="897"/>
        <end position="916"/>
    </location>
</feature>
<keyword evidence="1" id="KW-0175">Coiled coil</keyword>
<reference evidence="3 4" key="1">
    <citation type="journal article" date="2012" name="Stand. Genomic Sci.">
        <title>Complete genome sequencing and analysis of Saprospira grandis str. Lewin, a predatory marine bacterium.</title>
        <authorList>
            <person name="Saw J.H."/>
            <person name="Yuryev A."/>
            <person name="Kanbe M."/>
            <person name="Hou S."/>
            <person name="Young A.G."/>
            <person name="Aizawa S."/>
            <person name="Alam M."/>
        </authorList>
    </citation>
    <scope>NUCLEOTIDE SEQUENCE [LARGE SCALE GENOMIC DNA]</scope>
    <source>
        <strain evidence="3 4">Lewin</strain>
    </source>
</reference>
<feature type="coiled-coil region" evidence="1">
    <location>
        <begin position="706"/>
        <end position="740"/>
    </location>
</feature>
<feature type="transmembrane region" description="Helical" evidence="2">
    <location>
        <begin position="1026"/>
        <end position="1052"/>
    </location>
</feature>
<dbReference type="PANTHER" id="PTHR32063">
    <property type="match status" value="1"/>
</dbReference>
<dbReference type="InterPro" id="IPR027463">
    <property type="entry name" value="AcrB_DN_DC_subdom"/>
</dbReference>
<dbReference type="HOGENOM" id="CLU_002755_1_2_10"/>
<dbReference type="Proteomes" id="UP000007519">
    <property type="component" value="Chromosome"/>
</dbReference>
<feature type="transmembrane region" description="Helical" evidence="2">
    <location>
        <begin position="484"/>
        <end position="505"/>
    </location>
</feature>
<dbReference type="PRINTS" id="PR00702">
    <property type="entry name" value="ACRIFLAVINRP"/>
</dbReference>
<dbReference type="KEGG" id="sgn:SGRA_3671"/>
<keyword evidence="4" id="KW-1185">Reference proteome</keyword>
<dbReference type="EMBL" id="CP002831">
    <property type="protein sequence ID" value="AFC26392.1"/>
    <property type="molecule type" value="Genomic_DNA"/>
</dbReference>
<evidence type="ECO:0000313" key="3">
    <source>
        <dbReference type="EMBL" id="AFC26392.1"/>
    </source>
</evidence>
<feature type="transmembrane region" description="Helical" evidence="2">
    <location>
        <begin position="923"/>
        <end position="943"/>
    </location>
</feature>
<dbReference type="SUPFAM" id="SSF82693">
    <property type="entry name" value="Multidrug efflux transporter AcrB pore domain, PN1, PN2, PC1 and PC2 subdomains"/>
    <property type="match status" value="1"/>
</dbReference>